<name>A0A0E0FAL0_9ORYZ</name>
<sequence length="132" mass="14589">MPMRSARFFPRTRGSLVAALVYPDDIVNSGGGSANALMSDDELRVLIDVVIMHYDQVFRLKSFATKFDVLATADADAGGDRGEALVELQEDDDTARRSSSTVCRFLYSATPLLIIVHSISQELSPRLLWPRL</sequence>
<protein>
    <recommendedName>
        <fullName evidence="1">DOG1 domain-containing protein</fullName>
    </recommendedName>
</protein>
<accession>A0A0E0FAL0</accession>
<reference evidence="2" key="2">
    <citation type="submission" date="2018-05" db="EMBL/GenBank/DDBJ databases">
        <title>OmerRS3 (Oryza meridionalis Reference Sequence Version 3).</title>
        <authorList>
            <person name="Zhang J."/>
            <person name="Kudrna D."/>
            <person name="Lee S."/>
            <person name="Talag J."/>
            <person name="Welchert J."/>
            <person name="Wing R.A."/>
        </authorList>
    </citation>
    <scope>NUCLEOTIDE SEQUENCE [LARGE SCALE GENOMIC DNA]</scope>
    <source>
        <strain evidence="2">cv. OR44</strain>
    </source>
</reference>
<dbReference type="Proteomes" id="UP000008021">
    <property type="component" value="Chromosome 12"/>
</dbReference>
<dbReference type="Gramene" id="OMERI12G04250.1">
    <property type="protein sequence ID" value="OMERI12G04250.1"/>
    <property type="gene ID" value="OMERI12G04250"/>
</dbReference>
<keyword evidence="3" id="KW-1185">Reference proteome</keyword>
<feature type="domain" description="DOG1" evidence="1">
    <location>
        <begin position="36"/>
        <end position="72"/>
    </location>
</feature>
<dbReference type="InterPro" id="IPR025422">
    <property type="entry name" value="TGA_domain"/>
</dbReference>
<dbReference type="AlphaFoldDB" id="A0A0E0FAL0"/>
<evidence type="ECO:0000259" key="1">
    <source>
        <dbReference type="Pfam" id="PF14144"/>
    </source>
</evidence>
<organism evidence="2">
    <name type="scientific">Oryza meridionalis</name>
    <dbReference type="NCBI Taxonomy" id="40149"/>
    <lineage>
        <taxon>Eukaryota</taxon>
        <taxon>Viridiplantae</taxon>
        <taxon>Streptophyta</taxon>
        <taxon>Embryophyta</taxon>
        <taxon>Tracheophyta</taxon>
        <taxon>Spermatophyta</taxon>
        <taxon>Magnoliopsida</taxon>
        <taxon>Liliopsida</taxon>
        <taxon>Poales</taxon>
        <taxon>Poaceae</taxon>
        <taxon>BOP clade</taxon>
        <taxon>Oryzoideae</taxon>
        <taxon>Oryzeae</taxon>
        <taxon>Oryzinae</taxon>
        <taxon>Oryza</taxon>
    </lineage>
</organism>
<reference evidence="2" key="1">
    <citation type="submission" date="2015-04" db="UniProtKB">
        <authorList>
            <consortium name="EnsemblPlants"/>
        </authorList>
    </citation>
    <scope>IDENTIFICATION</scope>
</reference>
<evidence type="ECO:0000313" key="3">
    <source>
        <dbReference type="Proteomes" id="UP000008021"/>
    </source>
</evidence>
<dbReference type="Pfam" id="PF14144">
    <property type="entry name" value="DOG1"/>
    <property type="match status" value="1"/>
</dbReference>
<proteinExistence type="predicted"/>
<dbReference type="GO" id="GO:0006351">
    <property type="term" value="P:DNA-templated transcription"/>
    <property type="evidence" value="ECO:0007669"/>
    <property type="project" value="InterPro"/>
</dbReference>
<dbReference type="EnsemblPlants" id="OMERI12G04250.1">
    <property type="protein sequence ID" value="OMERI12G04250.1"/>
    <property type="gene ID" value="OMERI12G04250"/>
</dbReference>
<evidence type="ECO:0000313" key="2">
    <source>
        <dbReference type="EnsemblPlants" id="OMERI12G04250.1"/>
    </source>
</evidence>
<dbReference type="HOGENOM" id="CLU_1920446_0_0_1"/>
<dbReference type="GO" id="GO:0043565">
    <property type="term" value="F:sequence-specific DNA binding"/>
    <property type="evidence" value="ECO:0007669"/>
    <property type="project" value="InterPro"/>
</dbReference>